<evidence type="ECO:0000256" key="7">
    <source>
        <dbReference type="ARBA" id="ARBA00023002"/>
    </source>
</evidence>
<comment type="caution">
    <text evidence="12">The sequence shown here is derived from an EMBL/GenBank/DDBJ whole genome shotgun (WGS) entry which is preliminary data.</text>
</comment>
<evidence type="ECO:0000256" key="1">
    <source>
        <dbReference type="ARBA" id="ARBA00004141"/>
    </source>
</evidence>
<sequence>MSTSRSIGREQARVSHGRILQPWTLLGIVLLHVGAGIAIWYGASFGFSWRSIMLTGIYTLLTGIGVSVAYHRMLTHQSFRTNSKLLEYALVYWGGVAGQNAFTWVLNHRSHHEFGDTEHDPYSYYWPYHGGVRGFLWAHVIALVYTFGRPAKYASLPRSDPYYDVILWEQKWHTPIFLSGFFIPAFIAGWEGFWLTFLRVVYVFHVTWMVNSVCHMWGQRAARGIIPGRNSLFVIVLAFVGEGFHINHHLNPSSAYLGWKWWHFDVGKWVIQLFELLGLVYDVHRPRAPSSG</sequence>
<keyword evidence="10" id="KW-0275">Fatty acid biosynthesis</keyword>
<dbReference type="EMBL" id="MHNL01000006">
    <property type="protein sequence ID" value="OGZ45424.1"/>
    <property type="molecule type" value="Genomic_DNA"/>
</dbReference>
<gene>
    <name evidence="12" type="ORF">A2756_00190</name>
</gene>
<dbReference type="PRINTS" id="PR00075">
    <property type="entry name" value="FACDDSATRASE"/>
</dbReference>
<dbReference type="STRING" id="1802115.A2756_00190"/>
<comment type="similarity">
    <text evidence="2">Belongs to the fatty acid desaturase type 2 family.</text>
</comment>
<organism evidence="12 13">
    <name type="scientific">Candidatus Ryanbacteria bacterium RIFCSPHIGHO2_01_FULL_48_27</name>
    <dbReference type="NCBI Taxonomy" id="1802115"/>
    <lineage>
        <taxon>Bacteria</taxon>
        <taxon>Candidatus Ryaniibacteriota</taxon>
    </lineage>
</organism>
<name>A0A1G2G5A6_9BACT</name>
<evidence type="ECO:0000256" key="5">
    <source>
        <dbReference type="ARBA" id="ARBA00022832"/>
    </source>
</evidence>
<keyword evidence="6 11" id="KW-1133">Transmembrane helix</keyword>
<keyword evidence="4 11" id="KW-0812">Transmembrane</keyword>
<protein>
    <recommendedName>
        <fullName evidence="14">Fatty acid desaturase domain-containing protein</fullName>
    </recommendedName>
</protein>
<feature type="transmembrane region" description="Helical" evidence="11">
    <location>
        <begin position="49"/>
        <end position="73"/>
    </location>
</feature>
<reference evidence="12 13" key="1">
    <citation type="journal article" date="2016" name="Nat. Commun.">
        <title>Thousands of microbial genomes shed light on interconnected biogeochemical processes in an aquifer system.</title>
        <authorList>
            <person name="Anantharaman K."/>
            <person name="Brown C.T."/>
            <person name="Hug L.A."/>
            <person name="Sharon I."/>
            <person name="Castelle C.J."/>
            <person name="Probst A.J."/>
            <person name="Thomas B.C."/>
            <person name="Singh A."/>
            <person name="Wilkins M.J."/>
            <person name="Karaoz U."/>
            <person name="Brodie E.L."/>
            <person name="Williams K.H."/>
            <person name="Hubbard S.S."/>
            <person name="Banfield J.F."/>
        </authorList>
    </citation>
    <scope>NUCLEOTIDE SEQUENCE [LARGE SCALE GENOMIC DNA]</scope>
</reference>
<feature type="transmembrane region" description="Helical" evidence="11">
    <location>
        <begin position="85"/>
        <end position="106"/>
    </location>
</feature>
<keyword evidence="5" id="KW-0276">Fatty acid metabolism</keyword>
<dbReference type="AlphaFoldDB" id="A0A1G2G5A6"/>
<evidence type="ECO:0008006" key="14">
    <source>
        <dbReference type="Google" id="ProtNLM"/>
    </source>
</evidence>
<evidence type="ECO:0000256" key="11">
    <source>
        <dbReference type="SAM" id="Phobius"/>
    </source>
</evidence>
<dbReference type="GO" id="GO:0016020">
    <property type="term" value="C:membrane"/>
    <property type="evidence" value="ECO:0007669"/>
    <property type="project" value="UniProtKB-SubCell"/>
</dbReference>
<dbReference type="Proteomes" id="UP000177785">
    <property type="component" value="Unassembled WGS sequence"/>
</dbReference>
<feature type="transmembrane region" description="Helical" evidence="11">
    <location>
        <begin position="126"/>
        <end position="148"/>
    </location>
</feature>
<evidence type="ECO:0000256" key="10">
    <source>
        <dbReference type="ARBA" id="ARBA00023160"/>
    </source>
</evidence>
<accession>A0A1G2G5A6</accession>
<keyword evidence="3" id="KW-0444">Lipid biosynthesis</keyword>
<evidence type="ECO:0000256" key="9">
    <source>
        <dbReference type="ARBA" id="ARBA00023136"/>
    </source>
</evidence>
<dbReference type="GO" id="GO:0006633">
    <property type="term" value="P:fatty acid biosynthetic process"/>
    <property type="evidence" value="ECO:0007669"/>
    <property type="project" value="UniProtKB-KW"/>
</dbReference>
<feature type="transmembrane region" description="Helical" evidence="11">
    <location>
        <begin position="176"/>
        <end position="194"/>
    </location>
</feature>
<dbReference type="PANTHER" id="PTHR11351">
    <property type="entry name" value="ACYL-COA DESATURASE"/>
    <property type="match status" value="1"/>
</dbReference>
<evidence type="ECO:0000256" key="3">
    <source>
        <dbReference type="ARBA" id="ARBA00022516"/>
    </source>
</evidence>
<evidence type="ECO:0000313" key="13">
    <source>
        <dbReference type="Proteomes" id="UP000177785"/>
    </source>
</evidence>
<evidence type="ECO:0000256" key="8">
    <source>
        <dbReference type="ARBA" id="ARBA00023098"/>
    </source>
</evidence>
<dbReference type="PANTHER" id="PTHR11351:SF31">
    <property type="entry name" value="DESATURASE 1, ISOFORM A-RELATED"/>
    <property type="match status" value="1"/>
</dbReference>
<comment type="subcellular location">
    <subcellularLocation>
        <location evidence="1">Membrane</location>
        <topology evidence="1">Multi-pass membrane protein</topology>
    </subcellularLocation>
</comment>
<evidence type="ECO:0000256" key="4">
    <source>
        <dbReference type="ARBA" id="ARBA00022692"/>
    </source>
</evidence>
<evidence type="ECO:0000313" key="12">
    <source>
        <dbReference type="EMBL" id="OGZ45424.1"/>
    </source>
</evidence>
<evidence type="ECO:0000256" key="2">
    <source>
        <dbReference type="ARBA" id="ARBA00008749"/>
    </source>
</evidence>
<dbReference type="CDD" id="cd03505">
    <property type="entry name" value="Delta9-FADS-like"/>
    <property type="match status" value="1"/>
</dbReference>
<keyword evidence="7" id="KW-0560">Oxidoreductase</keyword>
<proteinExistence type="inferred from homology"/>
<dbReference type="InterPro" id="IPR015876">
    <property type="entry name" value="Acyl-CoA_DS"/>
</dbReference>
<feature type="transmembrane region" description="Helical" evidence="11">
    <location>
        <begin position="20"/>
        <end position="43"/>
    </location>
</feature>
<keyword evidence="8" id="KW-0443">Lipid metabolism</keyword>
<dbReference type="GO" id="GO:0016717">
    <property type="term" value="F:oxidoreductase activity, acting on paired donors, with oxidation of a pair of donors resulting in the reduction of molecular oxygen to two molecules of water"/>
    <property type="evidence" value="ECO:0007669"/>
    <property type="project" value="InterPro"/>
</dbReference>
<keyword evidence="9 11" id="KW-0472">Membrane</keyword>
<evidence type="ECO:0000256" key="6">
    <source>
        <dbReference type="ARBA" id="ARBA00022989"/>
    </source>
</evidence>